<evidence type="ECO:0000313" key="2">
    <source>
        <dbReference type="EMBL" id="TNY21560.1"/>
    </source>
</evidence>
<dbReference type="STRING" id="5288.A0A5C5FXJ3"/>
<feature type="compositionally biased region" description="Polar residues" evidence="1">
    <location>
        <begin position="29"/>
        <end position="43"/>
    </location>
</feature>
<protein>
    <submittedName>
        <fullName evidence="2">Uncharacterized protein</fullName>
    </submittedName>
</protein>
<keyword evidence="3" id="KW-1185">Reference proteome</keyword>
<dbReference type="EMBL" id="SOZI01000041">
    <property type="protein sequence ID" value="TNY21560.1"/>
    <property type="molecule type" value="Genomic_DNA"/>
</dbReference>
<name>A0A5C5FXJ3_9BASI</name>
<dbReference type="PANTHER" id="PTHR37849:SF1">
    <property type="entry name" value="YALI0E11605P"/>
    <property type="match status" value="1"/>
</dbReference>
<dbReference type="AlphaFoldDB" id="A0A5C5FXJ3"/>
<organism evidence="2 3">
    <name type="scientific">Rhodotorula diobovata</name>
    <dbReference type="NCBI Taxonomy" id="5288"/>
    <lineage>
        <taxon>Eukaryota</taxon>
        <taxon>Fungi</taxon>
        <taxon>Dikarya</taxon>
        <taxon>Basidiomycota</taxon>
        <taxon>Pucciniomycotina</taxon>
        <taxon>Microbotryomycetes</taxon>
        <taxon>Sporidiobolales</taxon>
        <taxon>Sporidiobolaceae</taxon>
        <taxon>Rhodotorula</taxon>
    </lineage>
</organism>
<comment type="caution">
    <text evidence="2">The sequence shown here is derived from an EMBL/GenBank/DDBJ whole genome shotgun (WGS) entry which is preliminary data.</text>
</comment>
<feature type="compositionally biased region" description="Polar residues" evidence="1">
    <location>
        <begin position="1"/>
        <end position="17"/>
    </location>
</feature>
<feature type="compositionally biased region" description="Pro residues" evidence="1">
    <location>
        <begin position="119"/>
        <end position="131"/>
    </location>
</feature>
<evidence type="ECO:0000256" key="1">
    <source>
        <dbReference type="SAM" id="MobiDB-lite"/>
    </source>
</evidence>
<feature type="region of interest" description="Disordered" evidence="1">
    <location>
        <begin position="1"/>
        <end position="132"/>
    </location>
</feature>
<feature type="compositionally biased region" description="Low complexity" evidence="1">
    <location>
        <begin position="81"/>
        <end position="113"/>
    </location>
</feature>
<reference evidence="2 3" key="1">
    <citation type="submission" date="2019-03" db="EMBL/GenBank/DDBJ databases">
        <title>Rhodosporidium diobovatum UCD-FST 08-225 genome sequencing, assembly, and annotation.</title>
        <authorList>
            <person name="Fakankun I.U."/>
            <person name="Fristensky B."/>
            <person name="Levin D.B."/>
        </authorList>
    </citation>
    <scope>NUCLEOTIDE SEQUENCE [LARGE SCALE GENOMIC DNA]</scope>
    <source>
        <strain evidence="2 3">UCD-FST 08-225</strain>
    </source>
</reference>
<accession>A0A5C5FXJ3</accession>
<sequence>MLRSRVQVTLVTASASRTRAPLLARPLATSVSSVPPHTQSAPSQPVKHHHEQPDPANSAQTTGDALYSHTAPSANEPFPYSQPLAATAPSPQASATPPTPSLEPATPAPAQAPRRPEPSLEPEPLPEPPAAPVARVRKPVGAFRGGLIGFLLGLTCVGGYGYFRVLDDYHTASVTLLASVEELKSSTEQMASHLSRITALEEAHAKLAGSAASTKDVAALRTEYRKLLDSEHVDLLSLRAHVWGLEQDLKNLSRRDTSVRI</sequence>
<dbReference type="Proteomes" id="UP000311382">
    <property type="component" value="Unassembled WGS sequence"/>
</dbReference>
<dbReference type="OrthoDB" id="5331396at2759"/>
<evidence type="ECO:0000313" key="3">
    <source>
        <dbReference type="Proteomes" id="UP000311382"/>
    </source>
</evidence>
<dbReference type="PANTHER" id="PTHR37849">
    <property type="entry name" value="YALI0E11605P"/>
    <property type="match status" value="1"/>
</dbReference>
<proteinExistence type="predicted"/>
<gene>
    <name evidence="2" type="ORF">DMC30DRAFT_394627</name>
</gene>